<dbReference type="Proteomes" id="UP001151760">
    <property type="component" value="Unassembled WGS sequence"/>
</dbReference>
<comment type="caution">
    <text evidence="2">The sequence shown here is derived from an EMBL/GenBank/DDBJ whole genome shotgun (WGS) entry which is preliminary data.</text>
</comment>
<evidence type="ECO:0000313" key="3">
    <source>
        <dbReference type="Proteomes" id="UP001151760"/>
    </source>
</evidence>
<reference evidence="2" key="1">
    <citation type="journal article" date="2022" name="Int. J. Mol. Sci.">
        <title>Draft Genome of Tanacetum Coccineum: Genomic Comparison of Closely Related Tanacetum-Family Plants.</title>
        <authorList>
            <person name="Yamashiro T."/>
            <person name="Shiraishi A."/>
            <person name="Nakayama K."/>
            <person name="Satake H."/>
        </authorList>
    </citation>
    <scope>NUCLEOTIDE SEQUENCE</scope>
</reference>
<gene>
    <name evidence="2" type="ORF">Tco_0728337</name>
</gene>
<keyword evidence="3" id="KW-1185">Reference proteome</keyword>
<evidence type="ECO:0000256" key="1">
    <source>
        <dbReference type="SAM" id="MobiDB-lite"/>
    </source>
</evidence>
<reference evidence="2" key="2">
    <citation type="submission" date="2022-01" db="EMBL/GenBank/DDBJ databases">
        <authorList>
            <person name="Yamashiro T."/>
            <person name="Shiraishi A."/>
            <person name="Satake H."/>
            <person name="Nakayama K."/>
        </authorList>
    </citation>
    <scope>NUCLEOTIDE SEQUENCE</scope>
</reference>
<evidence type="ECO:0000313" key="2">
    <source>
        <dbReference type="EMBL" id="GJS78456.1"/>
    </source>
</evidence>
<organism evidence="2 3">
    <name type="scientific">Tanacetum coccineum</name>
    <dbReference type="NCBI Taxonomy" id="301880"/>
    <lineage>
        <taxon>Eukaryota</taxon>
        <taxon>Viridiplantae</taxon>
        <taxon>Streptophyta</taxon>
        <taxon>Embryophyta</taxon>
        <taxon>Tracheophyta</taxon>
        <taxon>Spermatophyta</taxon>
        <taxon>Magnoliopsida</taxon>
        <taxon>eudicotyledons</taxon>
        <taxon>Gunneridae</taxon>
        <taxon>Pentapetalae</taxon>
        <taxon>asterids</taxon>
        <taxon>campanulids</taxon>
        <taxon>Asterales</taxon>
        <taxon>Asteraceae</taxon>
        <taxon>Asteroideae</taxon>
        <taxon>Anthemideae</taxon>
        <taxon>Anthemidinae</taxon>
        <taxon>Tanacetum</taxon>
    </lineage>
</organism>
<accession>A0ABQ4YLV5</accession>
<dbReference type="EMBL" id="BQNB010010526">
    <property type="protein sequence ID" value="GJS78456.1"/>
    <property type="molecule type" value="Genomic_DNA"/>
</dbReference>
<feature type="region of interest" description="Disordered" evidence="1">
    <location>
        <begin position="150"/>
        <end position="174"/>
    </location>
</feature>
<sequence>MVPRAVLMKSGLVSVNTARQVNTAHSKTTVNAARPMYLKGQPKLSLWYPKDSPFDLAAYTDSDYAKASLDRKRLHKEAIVKVKTVNGEVQLHALVDGKKIIINESTVRRDLQLEDAKAHTKDEANVAFIEELDDIQAKIEADHELAQRLQAEEQEGESYAKEKRNKPPTQAQQRKIMCTYLKNMEGKKPKELKNKSFDSIQKMFDRSFKRENTFVDFRTDLVEGSSKRAREELEQESTKKQKVDEDKDTTEL</sequence>
<name>A0ABQ4YLV5_9ASTR</name>
<protein>
    <submittedName>
        <fullName evidence="2">Uncharacterized protein</fullName>
    </submittedName>
</protein>
<proteinExistence type="predicted"/>
<feature type="region of interest" description="Disordered" evidence="1">
    <location>
        <begin position="219"/>
        <end position="252"/>
    </location>
</feature>